<keyword evidence="2" id="KW-1185">Reference proteome</keyword>
<evidence type="ECO:0000313" key="2">
    <source>
        <dbReference type="Proteomes" id="UP000237000"/>
    </source>
</evidence>
<evidence type="ECO:0008006" key="3">
    <source>
        <dbReference type="Google" id="ProtNLM"/>
    </source>
</evidence>
<reference evidence="2" key="1">
    <citation type="submission" date="2016-06" db="EMBL/GenBank/DDBJ databases">
        <title>Parallel loss of symbiosis genes in relatives of nitrogen-fixing non-legume Parasponia.</title>
        <authorList>
            <person name="Van Velzen R."/>
            <person name="Holmer R."/>
            <person name="Bu F."/>
            <person name="Rutten L."/>
            <person name="Van Zeijl A."/>
            <person name="Liu W."/>
            <person name="Santuari L."/>
            <person name="Cao Q."/>
            <person name="Sharma T."/>
            <person name="Shen D."/>
            <person name="Roswanjaya Y."/>
            <person name="Wardhani T."/>
            <person name="Kalhor M.S."/>
            <person name="Jansen J."/>
            <person name="Van den Hoogen J."/>
            <person name="Gungor B."/>
            <person name="Hartog M."/>
            <person name="Hontelez J."/>
            <person name="Verver J."/>
            <person name="Yang W.-C."/>
            <person name="Schijlen E."/>
            <person name="Repin R."/>
            <person name="Schilthuizen M."/>
            <person name="Schranz E."/>
            <person name="Heidstra R."/>
            <person name="Miyata K."/>
            <person name="Fedorova E."/>
            <person name="Kohlen W."/>
            <person name="Bisseling T."/>
            <person name="Smit S."/>
            <person name="Geurts R."/>
        </authorList>
    </citation>
    <scope>NUCLEOTIDE SEQUENCE [LARGE SCALE GENOMIC DNA]</scope>
    <source>
        <strain evidence="2">cv. RG33-2</strain>
    </source>
</reference>
<sequence>MVCREWRLACWDSLFWKDEETLDFTNLKTLLRLASHPFHRSSDYPRRLLRGLKCVMNPPALDLTQRCLTTTTIIFPSDMYFGGNYELTRVARRSPNLKRLMLPDAYNLEKSLTVALKMWKDLMEFINWSS</sequence>
<dbReference type="EMBL" id="JXTC01000134">
    <property type="protein sequence ID" value="PON86357.1"/>
    <property type="molecule type" value="Genomic_DNA"/>
</dbReference>
<dbReference type="OrthoDB" id="957465at2759"/>
<gene>
    <name evidence="1" type="ORF">TorRG33x02_179230</name>
</gene>
<organism evidence="1 2">
    <name type="scientific">Trema orientale</name>
    <name type="common">Charcoal tree</name>
    <name type="synonym">Celtis orientalis</name>
    <dbReference type="NCBI Taxonomy" id="63057"/>
    <lineage>
        <taxon>Eukaryota</taxon>
        <taxon>Viridiplantae</taxon>
        <taxon>Streptophyta</taxon>
        <taxon>Embryophyta</taxon>
        <taxon>Tracheophyta</taxon>
        <taxon>Spermatophyta</taxon>
        <taxon>Magnoliopsida</taxon>
        <taxon>eudicotyledons</taxon>
        <taxon>Gunneridae</taxon>
        <taxon>Pentapetalae</taxon>
        <taxon>rosids</taxon>
        <taxon>fabids</taxon>
        <taxon>Rosales</taxon>
        <taxon>Cannabaceae</taxon>
        <taxon>Trema</taxon>
    </lineage>
</organism>
<comment type="caution">
    <text evidence="1">The sequence shown here is derived from an EMBL/GenBank/DDBJ whole genome shotgun (WGS) entry which is preliminary data.</text>
</comment>
<dbReference type="Proteomes" id="UP000237000">
    <property type="component" value="Unassembled WGS sequence"/>
</dbReference>
<name>A0A2P5ELB5_TREOI</name>
<protein>
    <recommendedName>
        <fullName evidence="3">F-box domain containing protein</fullName>
    </recommendedName>
</protein>
<dbReference type="STRING" id="63057.A0A2P5ELB5"/>
<accession>A0A2P5ELB5</accession>
<dbReference type="AlphaFoldDB" id="A0A2P5ELB5"/>
<proteinExistence type="predicted"/>
<evidence type="ECO:0000313" key="1">
    <source>
        <dbReference type="EMBL" id="PON86357.1"/>
    </source>
</evidence>
<dbReference type="InParanoid" id="A0A2P5ELB5"/>